<dbReference type="InterPro" id="IPR004942">
    <property type="entry name" value="Roadblock/LAMTOR2_dom"/>
</dbReference>
<dbReference type="GO" id="GO:0060090">
    <property type="term" value="F:molecular adaptor activity"/>
    <property type="evidence" value="ECO:0007669"/>
    <property type="project" value="InterPro"/>
</dbReference>
<dbReference type="SUPFAM" id="SSF103196">
    <property type="entry name" value="Roadblock/LC7 domain"/>
    <property type="match status" value="1"/>
</dbReference>
<accession>A0A261A9A2</accession>
<sequence length="124" mass="13236">MLKQKALVDVLGQVNTSGVDGSWLFNKEGLLLAYVGSEQKTVASNVSSALLASVWSALERRASDLKETILVLEDGVIGCTIVARSMLLAVKANKKADLGMVRAKLHSLSAYLEQPILSISHDLG</sequence>
<dbReference type="Proteomes" id="UP000216624">
    <property type="component" value="Unassembled WGS sequence"/>
</dbReference>
<dbReference type="HOGENOM" id="CLU_141118_0_0_1"/>
<organism evidence="1 2">
    <name type="scientific">Caenorhabditis remanei</name>
    <name type="common">Caenorhabditis vulgaris</name>
    <dbReference type="NCBI Taxonomy" id="31234"/>
    <lineage>
        <taxon>Eukaryota</taxon>
        <taxon>Metazoa</taxon>
        <taxon>Ecdysozoa</taxon>
        <taxon>Nematoda</taxon>
        <taxon>Chromadorea</taxon>
        <taxon>Rhabditida</taxon>
        <taxon>Rhabditina</taxon>
        <taxon>Rhabditomorpha</taxon>
        <taxon>Rhabditoidea</taxon>
        <taxon>Rhabditidae</taxon>
        <taxon>Peloderinae</taxon>
        <taxon>Caenorhabditis</taxon>
    </lineage>
</organism>
<gene>
    <name evidence="1" type="ORF">FL82_08640</name>
</gene>
<name>A0A261A9A2_CAERE</name>
<dbReference type="Gene3D" id="3.30.450.30">
    <property type="entry name" value="Dynein light chain 2a, cytoplasmic"/>
    <property type="match status" value="1"/>
</dbReference>
<reference evidence="1" key="1">
    <citation type="submission" date="2017-08" db="EMBL/GenBank/DDBJ databases">
        <authorList>
            <person name="de Groot N.N."/>
        </authorList>
    </citation>
    <scope>NUCLEOTIDE SEQUENCE [LARGE SCALE GENOMIC DNA]</scope>
    <source>
        <strain evidence="1">PX439</strain>
    </source>
</reference>
<dbReference type="eggNOG" id="KOG4107">
    <property type="taxonomic scope" value="Eukaryota"/>
</dbReference>
<dbReference type="KEGG" id="crq:GCK72_018730"/>
<dbReference type="InterPro" id="IPR037587">
    <property type="entry name" value="LAMTOR2-like"/>
</dbReference>
<dbReference type="GO" id="GO:0032008">
    <property type="term" value="P:positive regulation of TOR signaling"/>
    <property type="evidence" value="ECO:0007669"/>
    <property type="project" value="InterPro"/>
</dbReference>
<dbReference type="GO" id="GO:0005085">
    <property type="term" value="F:guanyl-nucleotide exchange factor activity"/>
    <property type="evidence" value="ECO:0007669"/>
    <property type="project" value="InterPro"/>
</dbReference>
<feature type="non-terminal residue" evidence="1">
    <location>
        <position position="1"/>
    </location>
</feature>
<protein>
    <submittedName>
        <fullName evidence="1">Uncharacterized protein</fullName>
    </submittedName>
</protein>
<dbReference type="Pfam" id="PF03259">
    <property type="entry name" value="Robl_LC7"/>
    <property type="match status" value="1"/>
</dbReference>
<evidence type="ECO:0000313" key="1">
    <source>
        <dbReference type="EMBL" id="OZF94656.1"/>
    </source>
</evidence>
<proteinExistence type="predicted"/>
<dbReference type="PANTHER" id="PTHR13323">
    <property type="entry name" value="LATE ENDOSOMAL/LYSOSOMAL MP1 INTERACTING PROTEIN"/>
    <property type="match status" value="1"/>
</dbReference>
<evidence type="ECO:0000313" key="2">
    <source>
        <dbReference type="Proteomes" id="UP000216624"/>
    </source>
</evidence>
<dbReference type="CTD" id="9825499"/>
<dbReference type="STRING" id="31234.E3M0N7"/>
<dbReference type="SMART" id="SM00960">
    <property type="entry name" value="Robl_LC7"/>
    <property type="match status" value="1"/>
</dbReference>
<keyword evidence="2" id="KW-1185">Reference proteome</keyword>
<dbReference type="OrthoDB" id="282270at2759"/>
<dbReference type="GO" id="GO:0005737">
    <property type="term" value="C:cytoplasm"/>
    <property type="evidence" value="ECO:0007669"/>
    <property type="project" value="UniProtKB-ARBA"/>
</dbReference>
<dbReference type="OMA" id="WAAYEKN"/>
<comment type="caution">
    <text evidence="1">The sequence shown here is derived from an EMBL/GenBank/DDBJ whole genome shotgun (WGS) entry which is preliminary data.</text>
</comment>
<dbReference type="EMBL" id="NMWX01000009">
    <property type="protein sequence ID" value="OZF94656.1"/>
    <property type="molecule type" value="Genomic_DNA"/>
</dbReference>